<keyword evidence="2" id="KW-0472">Membrane</keyword>
<proteinExistence type="predicted"/>
<reference evidence="4" key="1">
    <citation type="submission" date="2017-09" db="EMBL/GenBank/DDBJ databases">
        <title>Depth-based differentiation of microbial function through sediment-hosted aquifers and enrichment of novel symbionts in the deep terrestrial subsurface.</title>
        <authorList>
            <person name="Probst A.J."/>
            <person name="Ladd B."/>
            <person name="Jarett J.K."/>
            <person name="Geller-Mcgrath D.E."/>
            <person name="Sieber C.M.K."/>
            <person name="Emerson J.B."/>
            <person name="Anantharaman K."/>
            <person name="Thomas B.C."/>
            <person name="Malmstrom R."/>
            <person name="Stieglmeier M."/>
            <person name="Klingl A."/>
            <person name="Woyke T."/>
            <person name="Ryan C.M."/>
            <person name="Banfield J.F."/>
        </authorList>
    </citation>
    <scope>NUCLEOTIDE SEQUENCE [LARGE SCALE GENOMIC DNA]</scope>
</reference>
<evidence type="ECO:0000256" key="2">
    <source>
        <dbReference type="SAM" id="Phobius"/>
    </source>
</evidence>
<evidence type="ECO:0000313" key="3">
    <source>
        <dbReference type="EMBL" id="PJC34353.1"/>
    </source>
</evidence>
<dbReference type="InterPro" id="IPR021682">
    <property type="entry name" value="DUF2933"/>
</dbReference>
<protein>
    <recommendedName>
        <fullName evidence="5">DUF2933 domain-containing protein</fullName>
    </recommendedName>
</protein>
<evidence type="ECO:0000256" key="1">
    <source>
        <dbReference type="SAM" id="MobiDB-lite"/>
    </source>
</evidence>
<sequence>MCSPKTMLKIGAIIGVLLIGGYVFLPEFRTGIASLAPFALFALCPLSMLFGMHAMKDNKCNNSCSSCTRKSNNNTKPDKDENIINNLT</sequence>
<name>A0A2M8F4X4_9BACT</name>
<keyword evidence="2" id="KW-1133">Transmembrane helix</keyword>
<evidence type="ECO:0008006" key="5">
    <source>
        <dbReference type="Google" id="ProtNLM"/>
    </source>
</evidence>
<dbReference type="AlphaFoldDB" id="A0A2M8F4X4"/>
<accession>A0A2M8F4X4</accession>
<feature type="transmembrane region" description="Helical" evidence="2">
    <location>
        <begin position="31"/>
        <end position="50"/>
    </location>
</feature>
<dbReference type="Proteomes" id="UP000231383">
    <property type="component" value="Unassembled WGS sequence"/>
</dbReference>
<dbReference type="Pfam" id="PF11666">
    <property type="entry name" value="DUF2933"/>
    <property type="match status" value="1"/>
</dbReference>
<gene>
    <name evidence="3" type="ORF">CO051_00045</name>
</gene>
<evidence type="ECO:0000313" key="4">
    <source>
        <dbReference type="Proteomes" id="UP000231383"/>
    </source>
</evidence>
<feature type="transmembrane region" description="Helical" evidence="2">
    <location>
        <begin position="7"/>
        <end position="25"/>
    </location>
</feature>
<organism evidence="3 4">
    <name type="scientific">Candidatus Roizmanbacteria bacterium CG_4_9_14_0_2_um_filter_39_13</name>
    <dbReference type="NCBI Taxonomy" id="1974839"/>
    <lineage>
        <taxon>Bacteria</taxon>
        <taxon>Candidatus Roizmaniibacteriota</taxon>
    </lineage>
</organism>
<comment type="caution">
    <text evidence="3">The sequence shown here is derived from an EMBL/GenBank/DDBJ whole genome shotgun (WGS) entry which is preliminary data.</text>
</comment>
<dbReference type="EMBL" id="PFSC01000002">
    <property type="protein sequence ID" value="PJC34353.1"/>
    <property type="molecule type" value="Genomic_DNA"/>
</dbReference>
<feature type="region of interest" description="Disordered" evidence="1">
    <location>
        <begin position="67"/>
        <end position="88"/>
    </location>
</feature>
<keyword evidence="2" id="KW-0812">Transmembrane</keyword>